<dbReference type="Pfam" id="PF05547">
    <property type="entry name" value="Peptidase_M6"/>
    <property type="match status" value="1"/>
</dbReference>
<dbReference type="EMBL" id="ACZK01000022">
    <property type="protein sequence ID" value="EHG22787.1"/>
    <property type="molecule type" value="Genomic_DNA"/>
</dbReference>
<dbReference type="Proteomes" id="UP000015993">
    <property type="component" value="Unassembled WGS sequence"/>
</dbReference>
<dbReference type="STRING" id="679199.HMPREF9332_01285"/>
<evidence type="ECO:0000313" key="3">
    <source>
        <dbReference type="Proteomes" id="UP000015993"/>
    </source>
</evidence>
<dbReference type="NCBIfam" id="TIGR03296">
    <property type="entry name" value="M6dom_TIGR03296"/>
    <property type="match status" value="1"/>
</dbReference>
<organism evidence="2 3">
    <name type="scientific">Alloprevotella rava F0323</name>
    <dbReference type="NCBI Taxonomy" id="679199"/>
    <lineage>
        <taxon>Bacteria</taxon>
        <taxon>Pseudomonadati</taxon>
        <taxon>Bacteroidota</taxon>
        <taxon>Bacteroidia</taxon>
        <taxon>Bacteroidales</taxon>
        <taxon>Prevotellaceae</taxon>
        <taxon>Alloprevotella</taxon>
    </lineage>
</organism>
<dbReference type="Pfam" id="PF13306">
    <property type="entry name" value="LRR_5"/>
    <property type="match status" value="2"/>
</dbReference>
<evidence type="ECO:0000313" key="2">
    <source>
        <dbReference type="EMBL" id="EHG22787.1"/>
    </source>
</evidence>
<dbReference type="PANTHER" id="PTHR41775:SF1">
    <property type="entry name" value="PEPTIDASE M6-LIKE DOMAIN-CONTAINING PROTEIN"/>
    <property type="match status" value="1"/>
</dbReference>
<feature type="domain" description="Peptidase M6-like" evidence="1">
    <location>
        <begin position="186"/>
        <end position="386"/>
    </location>
</feature>
<dbReference type="InterPro" id="IPR008757">
    <property type="entry name" value="Peptidase_M6-like_domain"/>
</dbReference>
<protein>
    <recommendedName>
        <fullName evidence="1">Peptidase M6-like domain-containing protein</fullName>
    </recommendedName>
</protein>
<dbReference type="HOGENOM" id="CLU_312567_0_0_10"/>
<name>G5GCC1_9BACT</name>
<dbReference type="PANTHER" id="PTHR41775">
    <property type="entry name" value="SECRETED PROTEIN-RELATED"/>
    <property type="match status" value="1"/>
</dbReference>
<dbReference type="eggNOG" id="COG4412">
    <property type="taxonomic scope" value="Bacteria"/>
</dbReference>
<dbReference type="GO" id="GO:0006508">
    <property type="term" value="P:proteolysis"/>
    <property type="evidence" value="ECO:0007669"/>
    <property type="project" value="InterPro"/>
</dbReference>
<dbReference type="InterPro" id="IPR026906">
    <property type="entry name" value="LRR_5"/>
</dbReference>
<accession>G5GCC1</accession>
<dbReference type="AlphaFoldDB" id="G5GCC1"/>
<dbReference type="SUPFAM" id="SSF55486">
    <property type="entry name" value="Metalloproteases ('zincins'), catalytic domain"/>
    <property type="match status" value="1"/>
</dbReference>
<reference evidence="2 3" key="1">
    <citation type="submission" date="2011-08" db="EMBL/GenBank/DDBJ databases">
        <title>The Genome Sequence of Prevotella sp. oral taxon 302 str. F0323.</title>
        <authorList>
            <consortium name="The Broad Institute Genome Sequencing Platform"/>
            <person name="Earl A."/>
            <person name="Ward D."/>
            <person name="Feldgarden M."/>
            <person name="Gevers D."/>
            <person name="Izard J."/>
            <person name="Blanton J.M."/>
            <person name="Baranova O.V."/>
            <person name="Tanner A.C."/>
            <person name="Dewhirst F.E."/>
            <person name="Young S.K."/>
            <person name="Zeng Q."/>
            <person name="Gargeya S."/>
            <person name="Fitzgerald M."/>
            <person name="Haas B."/>
            <person name="Abouelleil A."/>
            <person name="Alvarado L."/>
            <person name="Arachchi H.M."/>
            <person name="Berlin A."/>
            <person name="Brown A."/>
            <person name="Chapman S.B."/>
            <person name="Chen Z."/>
            <person name="Dunbar C."/>
            <person name="Freedman E."/>
            <person name="Gearin G."/>
            <person name="Gellesch M."/>
            <person name="Goldberg J."/>
            <person name="Griggs A."/>
            <person name="Gujja S."/>
            <person name="Heiman D."/>
            <person name="Howarth C."/>
            <person name="Larson L."/>
            <person name="Lui A."/>
            <person name="MacDonald P.J.P."/>
            <person name="Montmayeur A."/>
            <person name="Murphy C."/>
            <person name="Neiman D."/>
            <person name="Pearson M."/>
            <person name="Priest M."/>
            <person name="Roberts A."/>
            <person name="Saif S."/>
            <person name="Shea T."/>
            <person name="Shenoy N."/>
            <person name="Sisk P."/>
            <person name="Stolte C."/>
            <person name="Sykes S."/>
            <person name="Wortman J."/>
            <person name="Nusbaum C."/>
            <person name="Birren B."/>
        </authorList>
    </citation>
    <scope>NUCLEOTIDE SEQUENCE [LARGE SCALE GENOMIC DNA]</scope>
    <source>
        <strain evidence="2 3">F0323</strain>
    </source>
</reference>
<dbReference type="GO" id="GO:0008233">
    <property type="term" value="F:peptidase activity"/>
    <property type="evidence" value="ECO:0007669"/>
    <property type="project" value="InterPro"/>
</dbReference>
<proteinExistence type="predicted"/>
<sequence length="946" mass="102640">MSINLKFDMKRVLTLFVLLLTLTVGAWAVQPLYQLEYITQSDGSIVAVYRHGSRMTDFFTTPDGAVLVRNANKDLCYAVVGESGLLPSNVLAHNESVRSIAEKAFLLQNRLTEEDAMRIIRRQNPEEHRAPNHVIYSSTSDGLGEYGKSGMGSVNSIGDVTIPVIMVEFSDLKFKSTTTIEKMNRFFNEQGYSDEEGCKGSARDYFISQSNGMFRPTFKIVAKVTLNSGYATYGSNTNKGGTTQCVRDAVAAAVREGVNFRNYTVDGAVPLVSILYAGGGEATGGGEDTLWPQEMDINTSMSGVHFNSYFVGNELYGSNNSDVLMGMGVFCHEFGHALGLPDFYVTNYGHRDVTMGRWSIMCQGCYLPSGSARAPIGFTAYERSYLGWEKIPELTEADNITLYKVGSTEGSNAALIRNDADNKEYFILEQREPGTWYPASFGSGMFVQHVAYDKQSWYYNQLNNEADRLRCTYLSAVITKMGGTAAELFPGRSGTKTEISKNTNPSFRLLNGDDLGKPIYKIAIQNDGSVNFNYLDADYVGHVVGDEVTDGSLKYRFVTKSQVEVVAKDNGSYAGAVSIPTAYVEGAHQYTVVGIASGAFANCADLVSVSIPSTVKKIATDAFRNSLKLQTITVAAANTKYHSMNGVLYTNSEIIYSPETASQPIVANNDFDFASNTWGLDTTDSPLKAANGELTQDLISGPVTMKHTNGGTVTYMSKKGTNPAELRMSKDATLSFEVPDNTRITKIAVTATLWNATSDVATLTDKTWEGQTRKVTLTATGSCRISDIVVTTSQKHDYNEPVLIYYPAALTGSFTVPAGVTRIGDYAFENAAVSQIVLSDSLQTLGTSSLGTASLRALTSKTAKPAATTGNPFTSVDQATCTLTVPAGAEAAYKAANYWQGFYGIHSGIQGVEVDLKNAVIYDLQGRRRTTLQKGVNIVNGKKVAF</sequence>
<dbReference type="InterPro" id="IPR032675">
    <property type="entry name" value="LRR_dom_sf"/>
</dbReference>
<dbReference type="Gene3D" id="3.80.10.10">
    <property type="entry name" value="Ribonuclease Inhibitor"/>
    <property type="match status" value="2"/>
</dbReference>
<dbReference type="OrthoDB" id="9813478at2"/>
<evidence type="ECO:0000259" key="1">
    <source>
        <dbReference type="Pfam" id="PF05547"/>
    </source>
</evidence>
<dbReference type="PATRIC" id="fig|679199.3.peg.1415"/>
<gene>
    <name evidence="2" type="ORF">HMPREF9332_01285</name>
</gene>
<keyword evidence="3" id="KW-1185">Reference proteome</keyword>
<comment type="caution">
    <text evidence="2">The sequence shown here is derived from an EMBL/GenBank/DDBJ whole genome shotgun (WGS) entry which is preliminary data.</text>
</comment>